<reference evidence="2 3" key="2">
    <citation type="journal article" date="2012" name="Int. J. Syst. Evol. Microbiol.">
        <title>Magnetococcus marinus gen. nov., sp. nov., a marine, magnetotactic bacterium that represents a novel lineage (Magnetococcaceae fam. nov.; Magnetococcales ord. nov.) at the base of the Alphaproteobacteria.</title>
        <authorList>
            <person name="Bazylinski D.A."/>
            <person name="Williams T.J."/>
            <person name="Lefevre C.T."/>
            <person name="Berg R.J."/>
            <person name="Zhang C.L."/>
            <person name="Bowser S.S."/>
            <person name="Dean A.J."/>
            <person name="Beveridge T.J."/>
        </authorList>
    </citation>
    <scope>NUCLEOTIDE SEQUENCE [LARGE SCALE GENOMIC DNA]</scope>
    <source>
        <strain evidence="3">ATCC BAA-1437 / JCM 17883 / MC-1</strain>
    </source>
</reference>
<evidence type="ECO:0000256" key="1">
    <source>
        <dbReference type="SAM" id="SignalP"/>
    </source>
</evidence>
<evidence type="ECO:0000313" key="2">
    <source>
        <dbReference type="EMBL" id="ABK42717.1"/>
    </source>
</evidence>
<keyword evidence="3" id="KW-1185">Reference proteome</keyword>
<name>A0L424_MAGMM</name>
<gene>
    <name evidence="2" type="ordered locus">Mmc1_0190</name>
</gene>
<feature type="chain" id="PRO_5002626397" evidence="1">
    <location>
        <begin position="27"/>
        <end position="96"/>
    </location>
</feature>
<dbReference type="EMBL" id="CP000471">
    <property type="protein sequence ID" value="ABK42717.1"/>
    <property type="molecule type" value="Genomic_DNA"/>
</dbReference>
<keyword evidence="1" id="KW-0732">Signal</keyword>
<dbReference type="KEGG" id="mgm:Mmc1_0190"/>
<organism evidence="2 3">
    <name type="scientific">Magnetococcus marinus (strain ATCC BAA-1437 / JCM 17883 / MC-1)</name>
    <dbReference type="NCBI Taxonomy" id="156889"/>
    <lineage>
        <taxon>Bacteria</taxon>
        <taxon>Pseudomonadati</taxon>
        <taxon>Pseudomonadota</taxon>
        <taxon>Magnetococcia</taxon>
        <taxon>Magnetococcales</taxon>
        <taxon>Magnetococcaceae</taxon>
        <taxon>Magnetococcus</taxon>
    </lineage>
</organism>
<dbReference type="HOGENOM" id="CLU_2356395_0_0_5"/>
<dbReference type="AlphaFoldDB" id="A0L424"/>
<dbReference type="STRING" id="156889.Mmc1_0190"/>
<feature type="signal peptide" evidence="1">
    <location>
        <begin position="1"/>
        <end position="26"/>
    </location>
</feature>
<protein>
    <submittedName>
        <fullName evidence="2">Uncharacterized protein</fullName>
    </submittedName>
</protein>
<dbReference type="RefSeq" id="WP_011711890.1">
    <property type="nucleotide sequence ID" value="NC_008576.1"/>
</dbReference>
<reference evidence="3" key="1">
    <citation type="journal article" date="2009" name="Appl. Environ. Microbiol.">
        <title>Complete genome sequence of the chemolithoautotrophic marine magnetotactic coccus strain MC-1.</title>
        <authorList>
            <person name="Schubbe S."/>
            <person name="Williams T.J."/>
            <person name="Xie G."/>
            <person name="Kiss H.E."/>
            <person name="Brettin T.S."/>
            <person name="Martinez D."/>
            <person name="Ross C.A."/>
            <person name="Schuler D."/>
            <person name="Cox B.L."/>
            <person name="Nealson K.H."/>
            <person name="Bazylinski D.A."/>
        </authorList>
    </citation>
    <scope>NUCLEOTIDE SEQUENCE [LARGE SCALE GENOMIC DNA]</scope>
    <source>
        <strain evidence="3">ATCC BAA-1437 / JCM 17883 / MC-1</strain>
    </source>
</reference>
<sequence length="96" mass="10969" precursor="true">MKKLMLTIAMAAAMGAMMVPVKQAEAASIYFVNNYGNDKQSRWEGKHNRHNQMIQRSVRHSLVESTRNPMWRDAVVKIVRERGSISRVVVILPQGF</sequence>
<dbReference type="Proteomes" id="UP000002586">
    <property type="component" value="Chromosome"/>
</dbReference>
<accession>A0L424</accession>
<proteinExistence type="predicted"/>
<evidence type="ECO:0000313" key="3">
    <source>
        <dbReference type="Proteomes" id="UP000002586"/>
    </source>
</evidence>